<evidence type="ECO:0000313" key="2">
    <source>
        <dbReference type="EMBL" id="EKF42757.1"/>
    </source>
</evidence>
<organism evidence="2 3">
    <name type="scientific">Nitratireductor indicus C115</name>
    <dbReference type="NCBI Taxonomy" id="1231190"/>
    <lineage>
        <taxon>Bacteria</taxon>
        <taxon>Pseudomonadati</taxon>
        <taxon>Pseudomonadota</taxon>
        <taxon>Alphaproteobacteria</taxon>
        <taxon>Hyphomicrobiales</taxon>
        <taxon>Phyllobacteriaceae</taxon>
        <taxon>Nitratireductor</taxon>
    </lineage>
</organism>
<dbReference type="AlphaFoldDB" id="K2PNW4"/>
<keyword evidence="1" id="KW-1133">Transmembrane helix</keyword>
<dbReference type="EMBL" id="AMSI01000005">
    <property type="protein sequence ID" value="EKF42757.1"/>
    <property type="molecule type" value="Genomic_DNA"/>
</dbReference>
<dbReference type="eggNOG" id="ENOG5030ZEM">
    <property type="taxonomic scope" value="Bacteria"/>
</dbReference>
<accession>K2PNW4</accession>
<sequence length="56" mass="6107">MTLNPPTKIIFLISLVIAIIAIVAALNMLSFIPFPAFWIMTIAYILLSAGVIFKGI</sequence>
<dbReference type="PATRIC" id="fig|1231190.3.peg.1845"/>
<feature type="transmembrane region" description="Helical" evidence="1">
    <location>
        <begin position="9"/>
        <end position="29"/>
    </location>
</feature>
<evidence type="ECO:0000313" key="3">
    <source>
        <dbReference type="Proteomes" id="UP000007374"/>
    </source>
</evidence>
<evidence type="ECO:0000256" key="1">
    <source>
        <dbReference type="SAM" id="Phobius"/>
    </source>
</evidence>
<dbReference type="Proteomes" id="UP000007374">
    <property type="component" value="Unassembled WGS sequence"/>
</dbReference>
<proteinExistence type="predicted"/>
<name>K2PNW4_9HYPH</name>
<feature type="transmembrane region" description="Helical" evidence="1">
    <location>
        <begin position="35"/>
        <end position="53"/>
    </location>
</feature>
<keyword evidence="1" id="KW-0812">Transmembrane</keyword>
<dbReference type="RefSeq" id="WP_009450093.1">
    <property type="nucleotide sequence ID" value="NZ_AMSI01000005.1"/>
</dbReference>
<keyword evidence="3" id="KW-1185">Reference proteome</keyword>
<keyword evidence="1" id="KW-0472">Membrane</keyword>
<evidence type="ECO:0008006" key="4">
    <source>
        <dbReference type="Google" id="ProtNLM"/>
    </source>
</evidence>
<gene>
    <name evidence="2" type="ORF">NA8A_08819</name>
</gene>
<reference evidence="2 3" key="1">
    <citation type="journal article" date="2012" name="J. Bacteriol.">
        <title>Genome Sequence of Nitratireductor indicus Type Strain C115.</title>
        <authorList>
            <person name="Lai Q."/>
            <person name="Li G."/>
            <person name="Yu Z."/>
            <person name="Shao Z."/>
        </authorList>
    </citation>
    <scope>NUCLEOTIDE SEQUENCE [LARGE SCALE GENOMIC DNA]</scope>
    <source>
        <strain evidence="2 3">C115</strain>
    </source>
</reference>
<protein>
    <recommendedName>
        <fullName evidence="4">Transmembrane protein</fullName>
    </recommendedName>
</protein>
<comment type="caution">
    <text evidence="2">The sequence shown here is derived from an EMBL/GenBank/DDBJ whole genome shotgun (WGS) entry which is preliminary data.</text>
</comment>